<dbReference type="PANTHER" id="PTHR46268:SF6">
    <property type="entry name" value="UNIVERSAL STRESS PROTEIN UP12"/>
    <property type="match status" value="1"/>
</dbReference>
<dbReference type="InterPro" id="IPR014729">
    <property type="entry name" value="Rossmann-like_a/b/a_fold"/>
</dbReference>
<proteinExistence type="inferred from homology"/>
<comment type="similarity">
    <text evidence="1">Belongs to the universal stress protein A family.</text>
</comment>
<dbReference type="EMBL" id="JASJEX010000003">
    <property type="protein sequence ID" value="MDJ1129724.1"/>
    <property type="molecule type" value="Genomic_DNA"/>
</dbReference>
<keyword evidence="4" id="KW-1185">Reference proteome</keyword>
<dbReference type="PANTHER" id="PTHR46268">
    <property type="entry name" value="STRESS RESPONSE PROTEIN NHAX"/>
    <property type="match status" value="1"/>
</dbReference>
<evidence type="ECO:0000259" key="2">
    <source>
        <dbReference type="Pfam" id="PF00582"/>
    </source>
</evidence>
<dbReference type="CDD" id="cd00293">
    <property type="entry name" value="USP-like"/>
    <property type="match status" value="1"/>
</dbReference>
<sequence>MSTYQNLGYKKVFVSLDGSEQMPEVLDRAITVAANNGAELVVGHIVDTASLDGAPMPEGYFEEREQKFLDAVTPQLDAARALDDIPEVTVLIEAGRIRETLKEKLVDVVKPDIVICGARGLSNIKYALLGSISTFLVRNCDCDVLVVK</sequence>
<dbReference type="Pfam" id="PF00582">
    <property type="entry name" value="Usp"/>
    <property type="match status" value="1"/>
</dbReference>
<dbReference type="Gene3D" id="3.40.50.620">
    <property type="entry name" value="HUPs"/>
    <property type="match status" value="1"/>
</dbReference>
<gene>
    <name evidence="3" type="ORF">QJ043_06485</name>
</gene>
<evidence type="ECO:0000313" key="4">
    <source>
        <dbReference type="Proteomes" id="UP001431693"/>
    </source>
</evidence>
<protein>
    <submittedName>
        <fullName evidence="3">Universal stress protein</fullName>
    </submittedName>
</protein>
<dbReference type="InterPro" id="IPR006016">
    <property type="entry name" value="UspA"/>
</dbReference>
<feature type="domain" description="UspA" evidence="2">
    <location>
        <begin position="9"/>
        <end position="148"/>
    </location>
</feature>
<evidence type="ECO:0000313" key="3">
    <source>
        <dbReference type="EMBL" id="MDJ1129724.1"/>
    </source>
</evidence>
<organism evidence="3 4">
    <name type="scientific">Kribbibacterium absianum</name>
    <dbReference type="NCBI Taxonomy" id="3044210"/>
    <lineage>
        <taxon>Bacteria</taxon>
        <taxon>Bacillati</taxon>
        <taxon>Actinomycetota</taxon>
        <taxon>Coriobacteriia</taxon>
        <taxon>Coriobacteriales</taxon>
        <taxon>Kribbibacteriaceae</taxon>
        <taxon>Kribbibacterium</taxon>
    </lineage>
</organism>
<dbReference type="RefSeq" id="WP_283712846.1">
    <property type="nucleotide sequence ID" value="NZ_JASJEW010000002.1"/>
</dbReference>
<reference evidence="3" key="1">
    <citation type="submission" date="2023-05" db="EMBL/GenBank/DDBJ databases">
        <title>[olsenella] sp. nov., isolated from a pig farm feces dump.</title>
        <authorList>
            <person name="Chang Y.-H."/>
        </authorList>
    </citation>
    <scope>NUCLEOTIDE SEQUENCE</scope>
    <source>
        <strain evidence="3">YH-ols2217</strain>
    </source>
</reference>
<comment type="caution">
    <text evidence="3">The sequence shown here is derived from an EMBL/GenBank/DDBJ whole genome shotgun (WGS) entry which is preliminary data.</text>
</comment>
<dbReference type="PRINTS" id="PR01438">
    <property type="entry name" value="UNVRSLSTRESS"/>
</dbReference>
<dbReference type="Proteomes" id="UP001431693">
    <property type="component" value="Unassembled WGS sequence"/>
</dbReference>
<dbReference type="InterPro" id="IPR006015">
    <property type="entry name" value="Universal_stress_UspA"/>
</dbReference>
<name>A0ABT6ZKZ7_9ACTN</name>
<accession>A0ABT6ZKZ7</accession>
<dbReference type="SUPFAM" id="SSF52402">
    <property type="entry name" value="Adenine nucleotide alpha hydrolases-like"/>
    <property type="match status" value="1"/>
</dbReference>
<evidence type="ECO:0000256" key="1">
    <source>
        <dbReference type="ARBA" id="ARBA00008791"/>
    </source>
</evidence>